<evidence type="ECO:0008006" key="4">
    <source>
        <dbReference type="Google" id="ProtNLM"/>
    </source>
</evidence>
<dbReference type="InterPro" id="IPR037175">
    <property type="entry name" value="KFase_sf"/>
</dbReference>
<dbReference type="PANTHER" id="PTHR34861">
    <property type="match status" value="1"/>
</dbReference>
<dbReference type="SUPFAM" id="SSF102198">
    <property type="entry name" value="Putative cyclase"/>
    <property type="match status" value="1"/>
</dbReference>
<dbReference type="EMBL" id="MU155134">
    <property type="protein sequence ID" value="KAF9485691.1"/>
    <property type="molecule type" value="Genomic_DNA"/>
</dbReference>
<dbReference type="OrthoDB" id="5396at2759"/>
<organism evidence="2 3">
    <name type="scientific">Pholiota conissans</name>
    <dbReference type="NCBI Taxonomy" id="109636"/>
    <lineage>
        <taxon>Eukaryota</taxon>
        <taxon>Fungi</taxon>
        <taxon>Dikarya</taxon>
        <taxon>Basidiomycota</taxon>
        <taxon>Agaricomycotina</taxon>
        <taxon>Agaricomycetes</taxon>
        <taxon>Agaricomycetidae</taxon>
        <taxon>Agaricales</taxon>
        <taxon>Agaricineae</taxon>
        <taxon>Strophariaceae</taxon>
        <taxon>Pholiota</taxon>
    </lineage>
</organism>
<dbReference type="GO" id="GO:0019441">
    <property type="term" value="P:L-tryptophan catabolic process to kynurenine"/>
    <property type="evidence" value="ECO:0007669"/>
    <property type="project" value="InterPro"/>
</dbReference>
<gene>
    <name evidence="2" type="ORF">BDN70DRAFT_871013</name>
</gene>
<comment type="caution">
    <text evidence="2">The sequence shown here is derived from an EMBL/GenBank/DDBJ whole genome shotgun (WGS) entry which is preliminary data.</text>
</comment>
<dbReference type="AlphaFoldDB" id="A0A9P6CYV6"/>
<dbReference type="Pfam" id="PF04199">
    <property type="entry name" value="Cyclase"/>
    <property type="match status" value="1"/>
</dbReference>
<dbReference type="InterPro" id="IPR007325">
    <property type="entry name" value="KFase/CYL"/>
</dbReference>
<name>A0A9P6CYV6_9AGAR</name>
<comment type="similarity">
    <text evidence="1">Belongs to the Cyclase 1 superfamily.</text>
</comment>
<dbReference type="PANTHER" id="PTHR34861:SF10">
    <property type="entry name" value="CYCLASE"/>
    <property type="match status" value="1"/>
</dbReference>
<evidence type="ECO:0000313" key="2">
    <source>
        <dbReference type="EMBL" id="KAF9485691.1"/>
    </source>
</evidence>
<protein>
    <recommendedName>
        <fullName evidence="4">Cyclase</fullName>
    </recommendedName>
</protein>
<evidence type="ECO:0000313" key="3">
    <source>
        <dbReference type="Proteomes" id="UP000807469"/>
    </source>
</evidence>
<reference evidence="2" key="1">
    <citation type="submission" date="2020-11" db="EMBL/GenBank/DDBJ databases">
        <authorList>
            <consortium name="DOE Joint Genome Institute"/>
            <person name="Ahrendt S."/>
            <person name="Riley R."/>
            <person name="Andreopoulos W."/>
            <person name="Labutti K."/>
            <person name="Pangilinan J."/>
            <person name="Ruiz-Duenas F.J."/>
            <person name="Barrasa J.M."/>
            <person name="Sanchez-Garcia M."/>
            <person name="Camarero S."/>
            <person name="Miyauchi S."/>
            <person name="Serrano A."/>
            <person name="Linde D."/>
            <person name="Babiker R."/>
            <person name="Drula E."/>
            <person name="Ayuso-Fernandez I."/>
            <person name="Pacheco R."/>
            <person name="Padilla G."/>
            <person name="Ferreira P."/>
            <person name="Barriuso J."/>
            <person name="Kellner H."/>
            <person name="Castanera R."/>
            <person name="Alfaro M."/>
            <person name="Ramirez L."/>
            <person name="Pisabarro A.G."/>
            <person name="Kuo A."/>
            <person name="Tritt A."/>
            <person name="Lipzen A."/>
            <person name="He G."/>
            <person name="Yan M."/>
            <person name="Ng V."/>
            <person name="Cullen D."/>
            <person name="Martin F."/>
            <person name="Rosso M.-N."/>
            <person name="Henrissat B."/>
            <person name="Hibbett D."/>
            <person name="Martinez A.T."/>
            <person name="Grigoriev I.V."/>
        </authorList>
    </citation>
    <scope>NUCLEOTIDE SEQUENCE</scope>
    <source>
        <strain evidence="2">CIRM-BRFM 674</strain>
    </source>
</reference>
<keyword evidence="3" id="KW-1185">Reference proteome</keyword>
<proteinExistence type="inferred from homology"/>
<dbReference type="Proteomes" id="UP000807469">
    <property type="component" value="Unassembled WGS sequence"/>
</dbReference>
<dbReference type="Gene3D" id="3.50.30.50">
    <property type="entry name" value="Putative cyclase"/>
    <property type="match status" value="1"/>
</dbReference>
<evidence type="ECO:0000256" key="1">
    <source>
        <dbReference type="ARBA" id="ARBA00007865"/>
    </source>
</evidence>
<sequence>MSLPTFKELPNFEEFTGCAWGVWPEDDELGTVNLLTEDVVLQAAKEEIRTGKAVSLNWPLNFPEKPMFHRKTPEVTQVLKMSEYSALRDDILDLNSQSGTQWDGMKHFGILEHHVYYKGIKSDTLPLGRHAILDPLNVDPKLTKLGIQNWANHGICGRGVLLDLVDYFTESGTKPLPYDPLTTHAITVEDLRACAKKQGVAFRQGDILILRVGFIQKYNSVDNDARAALGSKEETFAGIEQTEEMKAFLWDNHFAAIASDQPALERWPAPEKKYLHQTILGLWGMPIGEFFDLEVLSKTCKELNRYTFYFTSWPLPIIGGCASPANASATF</sequence>
<dbReference type="GO" id="GO:0004061">
    <property type="term" value="F:arylformamidase activity"/>
    <property type="evidence" value="ECO:0007669"/>
    <property type="project" value="InterPro"/>
</dbReference>
<accession>A0A9P6CYV6</accession>